<gene>
    <name evidence="2" type="ORF">NC653_009654</name>
</gene>
<keyword evidence="3" id="KW-1185">Reference proteome</keyword>
<evidence type="ECO:0000256" key="1">
    <source>
        <dbReference type="SAM" id="MobiDB-lite"/>
    </source>
</evidence>
<evidence type="ECO:0000313" key="3">
    <source>
        <dbReference type="Proteomes" id="UP001164929"/>
    </source>
</evidence>
<sequence>MGEPSSTRRNQKQSSYSSNTELVHKKHKSISIVSHSTQHQNLSWPAVVIHYGASYKQKKNHKRKGKEQIQKKKLGENIKIIY</sequence>
<organism evidence="2 3">
    <name type="scientific">Populus alba x Populus x berolinensis</name>
    <dbReference type="NCBI Taxonomy" id="444605"/>
    <lineage>
        <taxon>Eukaryota</taxon>
        <taxon>Viridiplantae</taxon>
        <taxon>Streptophyta</taxon>
        <taxon>Embryophyta</taxon>
        <taxon>Tracheophyta</taxon>
        <taxon>Spermatophyta</taxon>
        <taxon>Magnoliopsida</taxon>
        <taxon>eudicotyledons</taxon>
        <taxon>Gunneridae</taxon>
        <taxon>Pentapetalae</taxon>
        <taxon>rosids</taxon>
        <taxon>fabids</taxon>
        <taxon>Malpighiales</taxon>
        <taxon>Salicaceae</taxon>
        <taxon>Saliceae</taxon>
        <taxon>Populus</taxon>
    </lineage>
</organism>
<reference evidence="2" key="1">
    <citation type="journal article" date="2023" name="Mol. Ecol. Resour.">
        <title>Chromosome-level genome assembly of a triploid poplar Populus alba 'Berolinensis'.</title>
        <authorList>
            <person name="Chen S."/>
            <person name="Yu Y."/>
            <person name="Wang X."/>
            <person name="Wang S."/>
            <person name="Zhang T."/>
            <person name="Zhou Y."/>
            <person name="He R."/>
            <person name="Meng N."/>
            <person name="Wang Y."/>
            <person name="Liu W."/>
            <person name="Liu Z."/>
            <person name="Liu J."/>
            <person name="Guo Q."/>
            <person name="Huang H."/>
            <person name="Sederoff R.R."/>
            <person name="Wang G."/>
            <person name="Qu G."/>
            <person name="Chen S."/>
        </authorList>
    </citation>
    <scope>NUCLEOTIDE SEQUENCE</scope>
    <source>
        <strain evidence="2">SC-2020</strain>
    </source>
</reference>
<dbReference type="Proteomes" id="UP001164929">
    <property type="component" value="Chromosome 3"/>
</dbReference>
<evidence type="ECO:0000313" key="2">
    <source>
        <dbReference type="EMBL" id="KAJ7004881.1"/>
    </source>
</evidence>
<dbReference type="AlphaFoldDB" id="A0AAD6WAL9"/>
<proteinExistence type="predicted"/>
<dbReference type="EMBL" id="JAQIZT010000003">
    <property type="protein sequence ID" value="KAJ7004881.1"/>
    <property type="molecule type" value="Genomic_DNA"/>
</dbReference>
<accession>A0AAD6WAL9</accession>
<feature type="region of interest" description="Disordered" evidence="1">
    <location>
        <begin position="1"/>
        <end position="30"/>
    </location>
</feature>
<feature type="compositionally biased region" description="Polar residues" evidence="1">
    <location>
        <begin position="1"/>
        <end position="21"/>
    </location>
</feature>
<protein>
    <submittedName>
        <fullName evidence="2">Uncharacterized protein</fullName>
    </submittedName>
</protein>
<comment type="caution">
    <text evidence="2">The sequence shown here is derived from an EMBL/GenBank/DDBJ whole genome shotgun (WGS) entry which is preliminary data.</text>
</comment>
<name>A0AAD6WAL9_9ROSI</name>